<protein>
    <submittedName>
        <fullName evidence="1">Uncharacterized protein</fullName>
    </submittedName>
</protein>
<dbReference type="EMBL" id="LRFC01000020">
    <property type="protein sequence ID" value="KZE66788.1"/>
    <property type="molecule type" value="Genomic_DNA"/>
</dbReference>
<evidence type="ECO:0000313" key="1">
    <source>
        <dbReference type="EMBL" id="KZE66788.1"/>
    </source>
</evidence>
<sequence>MDRKDSKNLERIANALEGIEKHLKRKRSVTITPSINVKGSVTESVKKELDKQFNNLNELYREG</sequence>
<evidence type="ECO:0000313" key="2">
    <source>
        <dbReference type="Proteomes" id="UP000076567"/>
    </source>
</evidence>
<name>A0A163RG06_9BACL</name>
<keyword evidence="2" id="KW-1185">Reference proteome</keyword>
<comment type="caution">
    <text evidence="1">The sequence shown here is derived from an EMBL/GenBank/DDBJ whole genome shotgun (WGS) entry which is preliminary data.</text>
</comment>
<accession>A0A163RG06</accession>
<reference evidence="2" key="1">
    <citation type="submission" date="2016-01" db="EMBL/GenBank/DDBJ databases">
        <title>Draft genome of Chromobacterium sp. F49.</title>
        <authorList>
            <person name="Hong K.W."/>
        </authorList>
    </citation>
    <scope>NUCLEOTIDE SEQUENCE [LARGE SCALE GENOMIC DNA]</scope>
    <source>
        <strain evidence="2">P7IIIA</strain>
    </source>
</reference>
<dbReference type="RefSeq" id="WP_066240442.1">
    <property type="nucleotide sequence ID" value="NZ_LRFC01000020.1"/>
</dbReference>
<gene>
    <name evidence="1" type="ORF">AWM68_20335</name>
</gene>
<proteinExistence type="predicted"/>
<dbReference type="Proteomes" id="UP000076567">
    <property type="component" value="Unassembled WGS sequence"/>
</dbReference>
<dbReference type="AlphaFoldDB" id="A0A163RG06"/>
<organism evidence="1 2">
    <name type="scientific">Fictibacillus phosphorivorans</name>
    <dbReference type="NCBI Taxonomy" id="1221500"/>
    <lineage>
        <taxon>Bacteria</taxon>
        <taxon>Bacillati</taxon>
        <taxon>Bacillota</taxon>
        <taxon>Bacilli</taxon>
        <taxon>Bacillales</taxon>
        <taxon>Fictibacillaceae</taxon>
        <taxon>Fictibacillus</taxon>
    </lineage>
</organism>